<dbReference type="PROSITE" id="PS50850">
    <property type="entry name" value="MFS"/>
    <property type="match status" value="1"/>
</dbReference>
<evidence type="ECO:0000256" key="2">
    <source>
        <dbReference type="ARBA" id="ARBA00022448"/>
    </source>
</evidence>
<keyword evidence="10" id="KW-1185">Reference proteome</keyword>
<keyword evidence="2" id="KW-0813">Transport</keyword>
<comment type="subcellular location">
    <subcellularLocation>
        <location evidence="1">Cell membrane</location>
        <topology evidence="1">Multi-pass membrane protein</topology>
    </subcellularLocation>
</comment>
<dbReference type="AlphaFoldDB" id="A0A3G8JNJ3"/>
<feature type="domain" description="Major facilitator superfamily (MFS) profile" evidence="8">
    <location>
        <begin position="21"/>
        <end position="417"/>
    </location>
</feature>
<evidence type="ECO:0000259" key="8">
    <source>
        <dbReference type="PROSITE" id="PS50850"/>
    </source>
</evidence>
<evidence type="ECO:0000256" key="1">
    <source>
        <dbReference type="ARBA" id="ARBA00004651"/>
    </source>
</evidence>
<evidence type="ECO:0000256" key="5">
    <source>
        <dbReference type="ARBA" id="ARBA00022989"/>
    </source>
</evidence>
<evidence type="ECO:0000256" key="7">
    <source>
        <dbReference type="SAM" id="Phobius"/>
    </source>
</evidence>
<protein>
    <recommendedName>
        <fullName evidence="8">Major facilitator superfamily (MFS) profile domain-containing protein</fullName>
    </recommendedName>
</protein>
<proteinExistence type="predicted"/>
<feature type="transmembrane region" description="Helical" evidence="7">
    <location>
        <begin position="189"/>
        <end position="206"/>
    </location>
</feature>
<dbReference type="PANTHER" id="PTHR23517:SF3">
    <property type="entry name" value="INTEGRAL MEMBRANE TRANSPORT PROTEIN"/>
    <property type="match status" value="1"/>
</dbReference>
<feature type="transmembrane region" description="Helical" evidence="7">
    <location>
        <begin position="163"/>
        <end position="183"/>
    </location>
</feature>
<dbReference type="InterPro" id="IPR005829">
    <property type="entry name" value="Sugar_transporter_CS"/>
</dbReference>
<feature type="transmembrane region" description="Helical" evidence="7">
    <location>
        <begin position="52"/>
        <end position="76"/>
    </location>
</feature>
<dbReference type="PROSITE" id="PS00216">
    <property type="entry name" value="SUGAR_TRANSPORT_1"/>
    <property type="match status" value="1"/>
</dbReference>
<keyword evidence="4 7" id="KW-0812">Transmembrane</keyword>
<feature type="transmembrane region" description="Helical" evidence="7">
    <location>
        <begin position="88"/>
        <end position="107"/>
    </location>
</feature>
<dbReference type="KEGG" id="gom:D7316_03164"/>
<evidence type="ECO:0000256" key="3">
    <source>
        <dbReference type="ARBA" id="ARBA00022475"/>
    </source>
</evidence>
<feature type="transmembrane region" description="Helical" evidence="7">
    <location>
        <begin position="304"/>
        <end position="323"/>
    </location>
</feature>
<dbReference type="InterPro" id="IPR011701">
    <property type="entry name" value="MFS"/>
</dbReference>
<reference evidence="9 10" key="1">
    <citation type="submission" date="2018-11" db="EMBL/GenBank/DDBJ databases">
        <title>Gordonia insulae sp. nov., isolated from an island soil.</title>
        <authorList>
            <person name="Kim Y.S."/>
            <person name="Kim S.B."/>
        </authorList>
    </citation>
    <scope>NUCLEOTIDE SEQUENCE [LARGE SCALE GENOMIC DNA]</scope>
    <source>
        <strain evidence="9 10">MMS17-SY073</strain>
    </source>
</reference>
<dbReference type="GO" id="GO:0005886">
    <property type="term" value="C:plasma membrane"/>
    <property type="evidence" value="ECO:0007669"/>
    <property type="project" value="UniProtKB-SubCell"/>
</dbReference>
<dbReference type="EMBL" id="CP033972">
    <property type="protein sequence ID" value="AZG46563.1"/>
    <property type="molecule type" value="Genomic_DNA"/>
</dbReference>
<dbReference type="Proteomes" id="UP000271469">
    <property type="component" value="Chromosome"/>
</dbReference>
<organism evidence="9 10">
    <name type="scientific">Gordonia insulae</name>
    <dbReference type="NCBI Taxonomy" id="2420509"/>
    <lineage>
        <taxon>Bacteria</taxon>
        <taxon>Bacillati</taxon>
        <taxon>Actinomycetota</taxon>
        <taxon>Actinomycetes</taxon>
        <taxon>Mycobacteriales</taxon>
        <taxon>Gordoniaceae</taxon>
        <taxon>Gordonia</taxon>
    </lineage>
</organism>
<dbReference type="PANTHER" id="PTHR23517">
    <property type="entry name" value="RESISTANCE PROTEIN MDTM, PUTATIVE-RELATED-RELATED"/>
    <property type="match status" value="1"/>
</dbReference>
<feature type="transmembrane region" description="Helical" evidence="7">
    <location>
        <begin position="236"/>
        <end position="258"/>
    </location>
</feature>
<evidence type="ECO:0000313" key="10">
    <source>
        <dbReference type="Proteomes" id="UP000271469"/>
    </source>
</evidence>
<gene>
    <name evidence="9" type="ORF">D7316_03164</name>
</gene>
<keyword evidence="6 7" id="KW-0472">Membrane</keyword>
<dbReference type="GO" id="GO:0022857">
    <property type="term" value="F:transmembrane transporter activity"/>
    <property type="evidence" value="ECO:0007669"/>
    <property type="project" value="InterPro"/>
</dbReference>
<name>A0A3G8JNJ3_9ACTN</name>
<keyword evidence="3" id="KW-1003">Cell membrane</keyword>
<evidence type="ECO:0000256" key="6">
    <source>
        <dbReference type="ARBA" id="ARBA00023136"/>
    </source>
</evidence>
<dbReference type="OrthoDB" id="5242249at2"/>
<dbReference type="InterPro" id="IPR050171">
    <property type="entry name" value="MFS_Transporters"/>
</dbReference>
<dbReference type="InterPro" id="IPR036259">
    <property type="entry name" value="MFS_trans_sf"/>
</dbReference>
<feature type="transmembrane region" description="Helical" evidence="7">
    <location>
        <begin position="113"/>
        <end position="134"/>
    </location>
</feature>
<dbReference type="RefSeq" id="WP_124709053.1">
    <property type="nucleotide sequence ID" value="NZ_CP033972.1"/>
</dbReference>
<dbReference type="Pfam" id="PF07690">
    <property type="entry name" value="MFS_1"/>
    <property type="match status" value="1"/>
</dbReference>
<feature type="transmembrane region" description="Helical" evidence="7">
    <location>
        <begin position="329"/>
        <end position="352"/>
    </location>
</feature>
<sequence length="420" mass="43437">MSLSTAESAPPRAPSPAVRRPWLLVFGAVFVCSWSGNQFSPMLLLYRDVEHYSAGVVTSFLGIYVLGLAPALVIAGAVSDHIGRRTPMFYAVCFGLMGSLLLALGEFGSVPIYLGRLVAGMSVGTAMAVGSSWLKEVSSAPYDLRAGKGGRVRDAGAGARRASLAFTLGSALGALVAGSIAQWGPWPEVLPYALHAAATLPFLWLVRRPPETVTRQAASAGLRARLAVPSARHRRFVRVVLVCGPWLFAACGLSYGYLPVLLGDEAGGLGLAYATALSVIALVSGALIQPVAKRIDSTSSARGIVVSLATLAVGLSVMIAAVATGRLVVGAVAGVVFGAGFGIGLVSGLLEVQRIAPPADLAKLTGVFYAIAYLGFAVPTILAALTPPFTTIGLLLVLMVLLIFSTLAVLASYRKHLPDG</sequence>
<feature type="transmembrane region" description="Helical" evidence="7">
    <location>
        <begin position="392"/>
        <end position="413"/>
    </location>
</feature>
<feature type="transmembrane region" description="Helical" evidence="7">
    <location>
        <begin position="270"/>
        <end position="292"/>
    </location>
</feature>
<keyword evidence="5 7" id="KW-1133">Transmembrane helix</keyword>
<feature type="transmembrane region" description="Helical" evidence="7">
    <location>
        <begin position="21"/>
        <end position="40"/>
    </location>
</feature>
<dbReference type="InterPro" id="IPR020846">
    <property type="entry name" value="MFS_dom"/>
</dbReference>
<feature type="transmembrane region" description="Helical" evidence="7">
    <location>
        <begin position="364"/>
        <end position="386"/>
    </location>
</feature>
<evidence type="ECO:0000256" key="4">
    <source>
        <dbReference type="ARBA" id="ARBA00022692"/>
    </source>
</evidence>
<dbReference type="Gene3D" id="1.20.1250.20">
    <property type="entry name" value="MFS general substrate transporter like domains"/>
    <property type="match status" value="1"/>
</dbReference>
<dbReference type="SUPFAM" id="SSF103473">
    <property type="entry name" value="MFS general substrate transporter"/>
    <property type="match status" value="1"/>
</dbReference>
<accession>A0A3G8JNJ3</accession>
<evidence type="ECO:0000313" key="9">
    <source>
        <dbReference type="EMBL" id="AZG46563.1"/>
    </source>
</evidence>